<evidence type="ECO:0000256" key="2">
    <source>
        <dbReference type="ARBA" id="ARBA00006785"/>
    </source>
</evidence>
<keyword evidence="10" id="KW-1185">Reference proteome</keyword>
<keyword evidence="4 7" id="KW-0547">Nucleotide-binding</keyword>
<accession>A0ABN8VU70</accession>
<gene>
    <name evidence="9" type="primary">U6500H01880</name>
    <name evidence="9" type="ORF">SEUBUCD650_0H01880</name>
</gene>
<evidence type="ECO:0000256" key="6">
    <source>
        <dbReference type="ARBA" id="ARBA00022840"/>
    </source>
</evidence>
<dbReference type="Pfam" id="PF04265">
    <property type="entry name" value="TPK_B1_binding"/>
    <property type="match status" value="1"/>
</dbReference>
<sequence>MLFISSKSDKKSNNIGMSEECIENPERIQIDADSIKHQNQVNLKELINPNKGDNSALLILNQKIDIPKELFYKIWKLHDLKICADGAANRLYDYVKDDESIRTKYLPDYIIGDLDSLSEKVFNYYKEKNVVIIRQTTQYSTDFTKCVNLISLHFNSPKFHSLISNKNALQSNHGIELEEGIHTLYNSMTKSLVFSQVTPISLLALGGIGGRFDQTIHSITQLYTLSKEASYFKLCYITVTDLIFLINKNGTLIKYDPQFRNSCIGNCGLLPIGEATVINETRGLKWDVKNWPTSVVNGRVSSSNRFVGKECCYIDTKDDIILNIEIFVDKLINFL</sequence>
<proteinExistence type="inferred from homology"/>
<evidence type="ECO:0000256" key="4">
    <source>
        <dbReference type="ARBA" id="ARBA00022741"/>
    </source>
</evidence>
<comment type="pathway">
    <text evidence="1 7">Cofactor biosynthesis; thiamine diphosphate biosynthesis; thiamine diphosphate from thiamine: step 1/1.</text>
</comment>
<dbReference type="PIRSF" id="PIRSF031057">
    <property type="entry name" value="Thiamin_pyrophosphokinase"/>
    <property type="match status" value="1"/>
</dbReference>
<name>A0ABN8VU70_SACEU</name>
<feature type="domain" description="Thiamin pyrophosphokinase thiamin-binding" evidence="8">
    <location>
        <begin position="250"/>
        <end position="320"/>
    </location>
</feature>
<evidence type="ECO:0000256" key="3">
    <source>
        <dbReference type="ARBA" id="ARBA00022679"/>
    </source>
</evidence>
<evidence type="ECO:0000256" key="1">
    <source>
        <dbReference type="ARBA" id="ARBA00005078"/>
    </source>
</evidence>
<dbReference type="EMBL" id="OX291498">
    <property type="protein sequence ID" value="CAI2024982.1"/>
    <property type="molecule type" value="Genomic_DNA"/>
</dbReference>
<dbReference type="InterPro" id="IPR006282">
    <property type="entry name" value="Thi_PPkinase"/>
</dbReference>
<organism evidence="9 10">
    <name type="scientific">Saccharomyces eubayanus</name>
    <name type="common">Yeast</name>
    <dbReference type="NCBI Taxonomy" id="1080349"/>
    <lineage>
        <taxon>Eukaryota</taxon>
        <taxon>Fungi</taxon>
        <taxon>Dikarya</taxon>
        <taxon>Ascomycota</taxon>
        <taxon>Saccharomycotina</taxon>
        <taxon>Saccharomycetes</taxon>
        <taxon>Saccharomycetales</taxon>
        <taxon>Saccharomycetaceae</taxon>
        <taxon>Saccharomyces</taxon>
    </lineage>
</organism>
<protein>
    <recommendedName>
        <fullName evidence="7">Thiamine pyrophosphokinase</fullName>
        <ecNumber evidence="7">2.7.6.2</ecNumber>
    </recommendedName>
</protein>
<evidence type="ECO:0000259" key="8">
    <source>
        <dbReference type="SMART" id="SM00983"/>
    </source>
</evidence>
<dbReference type="InterPro" id="IPR007371">
    <property type="entry name" value="TPK_catalytic"/>
</dbReference>
<comment type="similarity">
    <text evidence="2 7">Belongs to the thiamine pyrophosphokinase family.</text>
</comment>
<dbReference type="SUPFAM" id="SSF63862">
    <property type="entry name" value="Thiamin pyrophosphokinase, substrate-binding domain"/>
    <property type="match status" value="1"/>
</dbReference>
<reference evidence="9" key="1">
    <citation type="submission" date="2022-08" db="EMBL/GenBank/DDBJ databases">
        <authorList>
            <person name="Byrne P K."/>
        </authorList>
    </citation>
    <scope>NUCLEOTIDE SEQUENCE</scope>
    <source>
        <strain evidence="9">UCD650</strain>
    </source>
</reference>
<dbReference type="PANTHER" id="PTHR13622">
    <property type="entry name" value="THIAMIN PYROPHOSPHOKINASE"/>
    <property type="match status" value="1"/>
</dbReference>
<dbReference type="CDD" id="cd07995">
    <property type="entry name" value="TPK"/>
    <property type="match status" value="1"/>
</dbReference>
<evidence type="ECO:0000313" key="9">
    <source>
        <dbReference type="EMBL" id="CAI2024982.1"/>
    </source>
</evidence>
<dbReference type="InterPro" id="IPR036371">
    <property type="entry name" value="TPK_B1-bd_sf"/>
</dbReference>
<dbReference type="Gene3D" id="2.60.120.320">
    <property type="entry name" value="Thiamin pyrophosphokinase, thiamin-binding domain"/>
    <property type="match status" value="1"/>
</dbReference>
<evidence type="ECO:0000256" key="5">
    <source>
        <dbReference type="ARBA" id="ARBA00022777"/>
    </source>
</evidence>
<comment type="catalytic activity">
    <reaction evidence="7">
        <text>thiamine + ATP = thiamine diphosphate + AMP + H(+)</text>
        <dbReference type="Rhea" id="RHEA:11576"/>
        <dbReference type="ChEBI" id="CHEBI:15378"/>
        <dbReference type="ChEBI" id="CHEBI:18385"/>
        <dbReference type="ChEBI" id="CHEBI:30616"/>
        <dbReference type="ChEBI" id="CHEBI:58937"/>
        <dbReference type="ChEBI" id="CHEBI:456215"/>
    </reaction>
</comment>
<dbReference type="Pfam" id="PF04263">
    <property type="entry name" value="TPK_catalytic"/>
    <property type="match status" value="1"/>
</dbReference>
<evidence type="ECO:0000313" key="10">
    <source>
        <dbReference type="Proteomes" id="UP001152964"/>
    </source>
</evidence>
<dbReference type="InterPro" id="IPR016966">
    <property type="entry name" value="Thiamin_pyrophosphokinase_euk"/>
</dbReference>
<keyword evidence="6 7" id="KW-0067">ATP-binding</keyword>
<dbReference type="InterPro" id="IPR007373">
    <property type="entry name" value="Thiamin_PyroPKinase_B1-bd"/>
</dbReference>
<dbReference type="SMART" id="SM00983">
    <property type="entry name" value="TPK_B1_binding"/>
    <property type="match status" value="1"/>
</dbReference>
<dbReference type="SUPFAM" id="SSF63999">
    <property type="entry name" value="Thiamin pyrophosphokinase, catalytic domain"/>
    <property type="match status" value="1"/>
</dbReference>
<dbReference type="EC" id="2.7.6.2" evidence="7"/>
<dbReference type="Proteomes" id="UP001152964">
    <property type="component" value="Chromosome 8"/>
</dbReference>
<keyword evidence="5 7" id="KW-0418">Kinase</keyword>
<dbReference type="Gene3D" id="3.40.50.10240">
    <property type="entry name" value="Thiamin pyrophosphokinase, catalytic domain"/>
    <property type="match status" value="1"/>
</dbReference>
<keyword evidence="3 7" id="KW-0808">Transferase</keyword>
<dbReference type="InterPro" id="IPR036759">
    <property type="entry name" value="TPK_catalytic_sf"/>
</dbReference>
<dbReference type="PANTHER" id="PTHR13622:SF8">
    <property type="entry name" value="THIAMIN PYROPHOSPHOKINASE 1"/>
    <property type="match status" value="1"/>
</dbReference>
<evidence type="ECO:0000256" key="7">
    <source>
        <dbReference type="PIRNR" id="PIRNR031057"/>
    </source>
</evidence>